<dbReference type="InterPro" id="IPR007497">
    <property type="entry name" value="SIMPL/DUF541"/>
</dbReference>
<keyword evidence="3" id="KW-1185">Reference proteome</keyword>
<reference evidence="2 3" key="1">
    <citation type="submission" date="2010-03" db="EMBL/GenBank/DDBJ databases">
        <title>The complete genome of Methanohalophilus mahii DSM 5219.</title>
        <authorList>
            <consortium name="US DOE Joint Genome Institute (JGI-PGF)"/>
            <person name="Lucas S."/>
            <person name="Copeland A."/>
            <person name="Lapidus A."/>
            <person name="Glavina del Rio T."/>
            <person name="Dalin E."/>
            <person name="Tice H."/>
            <person name="Bruce D."/>
            <person name="Goodwin L."/>
            <person name="Pitluck S."/>
            <person name="Kyrpides N."/>
            <person name="Mavromatis K."/>
            <person name="Ivanova N."/>
            <person name="Lykidis A."/>
            <person name="Saunders E."/>
            <person name="Brettin T."/>
            <person name="Detter J.C."/>
            <person name="Han C."/>
            <person name="Land M."/>
            <person name="Hauser L."/>
            <person name="Markowitz V."/>
            <person name="Cheng J.-F."/>
            <person name="Hugenholtz P."/>
            <person name="Woyke T."/>
            <person name="Wu D."/>
            <person name="Spring S."/>
            <person name="Schneider S."/>
            <person name="Schroeder M."/>
            <person name="Klenk H.-P."/>
            <person name="Eisen J.A."/>
        </authorList>
    </citation>
    <scope>NUCLEOTIDE SEQUENCE [LARGE SCALE GENOMIC DNA]</scope>
    <source>
        <strain evidence="3">ATCC 35705 / DSM 5219 / SLP</strain>
    </source>
</reference>
<dbReference type="GO" id="GO:0006974">
    <property type="term" value="P:DNA damage response"/>
    <property type="evidence" value="ECO:0007669"/>
    <property type="project" value="TreeGrafter"/>
</dbReference>
<dbReference type="RefSeq" id="WP_013036906.1">
    <property type="nucleotide sequence ID" value="NC_014002.1"/>
</dbReference>
<dbReference type="OrthoDB" id="12132at2157"/>
<dbReference type="Pfam" id="PF04402">
    <property type="entry name" value="SIMPL"/>
    <property type="match status" value="1"/>
</dbReference>
<dbReference type="Gene3D" id="3.30.110.170">
    <property type="entry name" value="Protein of unknown function (DUF541), domain 1"/>
    <property type="match status" value="1"/>
</dbReference>
<dbReference type="PANTHER" id="PTHR34387">
    <property type="entry name" value="SLR1258 PROTEIN"/>
    <property type="match status" value="1"/>
</dbReference>
<sequence length="248" mass="26747" precursor="true">MSPENGKDKLYYVVIALSAVLILMAATLYAGSVGSSDRSSENTMHMSGNSEMMVVPDTATLNIGAEVMAPTAEEASQENAAIMNAVIEELKNIGLEEEDIQTSRVSVRPVYNYEERTRTIEGYSASNNVQITTTMLDSLGEMIDRSASAGANQIGGISFTVSDDKQKELREDLISEAVADASSKAEILAENLGVEIISVKSSSISDNNQPRIFYEEVAEEIEKESGPTPIEPGESKISMSVQVTYITQ</sequence>
<dbReference type="AlphaFoldDB" id="D5E9W2"/>
<evidence type="ECO:0008006" key="4">
    <source>
        <dbReference type="Google" id="ProtNLM"/>
    </source>
</evidence>
<protein>
    <recommendedName>
        <fullName evidence="4">Outer membrane protein</fullName>
    </recommendedName>
</protein>
<dbReference type="Proteomes" id="UP000001059">
    <property type="component" value="Chromosome"/>
</dbReference>
<keyword evidence="1" id="KW-1133">Transmembrane helix</keyword>
<dbReference type="GeneID" id="8982570"/>
<dbReference type="Gene3D" id="3.30.70.2970">
    <property type="entry name" value="Protein of unknown function (DUF541), domain 2"/>
    <property type="match status" value="1"/>
</dbReference>
<dbReference type="EMBL" id="CP001994">
    <property type="protein sequence ID" value="ADE35963.1"/>
    <property type="molecule type" value="Genomic_DNA"/>
</dbReference>
<keyword evidence="1" id="KW-0472">Membrane</keyword>
<dbReference type="InterPro" id="IPR052022">
    <property type="entry name" value="26kDa_periplasmic_antigen"/>
</dbReference>
<dbReference type="KEGG" id="mmh:Mmah_0433"/>
<gene>
    <name evidence="2" type="ordered locus">Mmah_0433</name>
</gene>
<evidence type="ECO:0000256" key="1">
    <source>
        <dbReference type="SAM" id="Phobius"/>
    </source>
</evidence>
<evidence type="ECO:0000313" key="2">
    <source>
        <dbReference type="EMBL" id="ADE35963.1"/>
    </source>
</evidence>
<dbReference type="PANTHER" id="PTHR34387:SF2">
    <property type="entry name" value="SLR1258 PROTEIN"/>
    <property type="match status" value="1"/>
</dbReference>
<proteinExistence type="predicted"/>
<organism evidence="2 3">
    <name type="scientific">Methanohalophilus mahii (strain ATCC 35705 / DSM 5219 / SLP)</name>
    <dbReference type="NCBI Taxonomy" id="547558"/>
    <lineage>
        <taxon>Archaea</taxon>
        <taxon>Methanobacteriati</taxon>
        <taxon>Methanobacteriota</taxon>
        <taxon>Stenosarchaea group</taxon>
        <taxon>Methanomicrobia</taxon>
        <taxon>Methanosarcinales</taxon>
        <taxon>Methanosarcinaceae</taxon>
        <taxon>Methanohalophilus</taxon>
    </lineage>
</organism>
<name>D5E9W2_METMS</name>
<evidence type="ECO:0000313" key="3">
    <source>
        <dbReference type="Proteomes" id="UP000001059"/>
    </source>
</evidence>
<accession>D5E9W2</accession>
<dbReference type="HOGENOM" id="CLU_080344_1_0_2"/>
<keyword evidence="1" id="KW-0812">Transmembrane</keyword>
<feature type="transmembrane region" description="Helical" evidence="1">
    <location>
        <begin position="12"/>
        <end position="31"/>
    </location>
</feature>